<dbReference type="AlphaFoldDB" id="A0A0G0AU95"/>
<reference evidence="5 6" key="1">
    <citation type="journal article" date="2015" name="Nature">
        <title>rRNA introns, odd ribosomes, and small enigmatic genomes across a large radiation of phyla.</title>
        <authorList>
            <person name="Brown C.T."/>
            <person name="Hug L.A."/>
            <person name="Thomas B.C."/>
            <person name="Sharon I."/>
            <person name="Castelle C.J."/>
            <person name="Singh A."/>
            <person name="Wilkins M.J."/>
            <person name="Williams K.H."/>
            <person name="Banfield J.F."/>
        </authorList>
    </citation>
    <scope>NUCLEOTIDE SEQUENCE [LARGE SCALE GENOMIC DNA]</scope>
</reference>
<organism evidence="5 6">
    <name type="scientific">Candidatus Roizmanbacteria bacterium GW2011_GWA2_34_18</name>
    <dbReference type="NCBI Taxonomy" id="1618477"/>
    <lineage>
        <taxon>Bacteria</taxon>
        <taxon>Candidatus Roizmaniibacteriota</taxon>
    </lineage>
</organism>
<dbReference type="PANTHER" id="PTHR30461">
    <property type="entry name" value="DNA-INVERTASE FROM LAMBDOID PROPHAGE"/>
    <property type="match status" value="1"/>
</dbReference>
<name>A0A0G0AU95_9BACT</name>
<dbReference type="STRING" id="1618477.UR54_C0008G0004"/>
<dbReference type="Proteomes" id="UP000034688">
    <property type="component" value="Unassembled WGS sequence"/>
</dbReference>
<keyword evidence="1" id="KW-0238">DNA-binding</keyword>
<evidence type="ECO:0000256" key="2">
    <source>
        <dbReference type="ARBA" id="ARBA00023172"/>
    </source>
</evidence>
<feature type="coiled-coil region" evidence="3">
    <location>
        <begin position="465"/>
        <end position="500"/>
    </location>
</feature>
<evidence type="ECO:0000313" key="6">
    <source>
        <dbReference type="Proteomes" id="UP000034688"/>
    </source>
</evidence>
<dbReference type="Gene3D" id="3.40.50.1390">
    <property type="entry name" value="Resolvase, N-terminal catalytic domain"/>
    <property type="match status" value="1"/>
</dbReference>
<evidence type="ECO:0000259" key="4">
    <source>
        <dbReference type="SMART" id="SM00857"/>
    </source>
</evidence>
<feature type="domain" description="Resolvase/invertase-type recombinase catalytic" evidence="4">
    <location>
        <begin position="11"/>
        <end position="155"/>
    </location>
</feature>
<proteinExistence type="predicted"/>
<evidence type="ECO:0000256" key="1">
    <source>
        <dbReference type="ARBA" id="ARBA00023125"/>
    </source>
</evidence>
<keyword evidence="3" id="KW-0175">Coiled coil</keyword>
<sequence length="583" mass="66263">MSSLEHSDKNALGGLRISSNRQYEQGDSPAEQLTAIQYFAKNEKYNIVGSGEIHDSAADFKQPVLRLIQLCRQNKAQYIIFKNIQRITRSGGFDIKLLQNKFKHAGITLLDSTGEVSNKTINIMGHHKVAYDWSIRNPGETTMLIKAEAAKEDREDLLAKLIGATIHYATLGYSVHAPNYGQIHIRQQTSHGKRNFLEPHPTESKFIEKIFVLKATTDKSDDEIVKIINADGYISRPVIKHSKTDRNLVLGEKGKNKLHIKQMYKYLRSTRFCNILETTYGKGEKTTITKRVAGTPIISVELFNQANKGKKTIFEDKTSGKIYISFGVKPPWQLFKNTFNPNFPYKQVIICPECKGTMSGSSPKGKSGKHFPLYHCSRKINGKHHKQYSVKVSLLHETIENFVKNIKLSGDVIDYLRDSYLKQIENSRQQALTSNMNYEGQIRSINEQKQALIIKVKSVSLPEVIQSIESDIKKLNDDLIALKKNRAEQEEKEVKNQQKIDIFWWYLEHFDQLILGNGHTLQSAGLFGLLFDKLPTYQELSGEPGWNPKLACVFTLKKSRNLNVSLERLELSTTSLRGRCSAS</sequence>
<dbReference type="GO" id="GO:0000150">
    <property type="term" value="F:DNA strand exchange activity"/>
    <property type="evidence" value="ECO:0007669"/>
    <property type="project" value="InterPro"/>
</dbReference>
<dbReference type="GO" id="GO:0003677">
    <property type="term" value="F:DNA binding"/>
    <property type="evidence" value="ECO:0007669"/>
    <property type="project" value="UniProtKB-KW"/>
</dbReference>
<dbReference type="EMBL" id="LBPP01000008">
    <property type="protein sequence ID" value="KKP60763.1"/>
    <property type="molecule type" value="Genomic_DNA"/>
</dbReference>
<dbReference type="InterPro" id="IPR038109">
    <property type="entry name" value="DNA_bind_recomb_sf"/>
</dbReference>
<keyword evidence="2" id="KW-0233">DNA recombination</keyword>
<evidence type="ECO:0000256" key="3">
    <source>
        <dbReference type="SAM" id="Coils"/>
    </source>
</evidence>
<accession>A0A0G0AU95</accession>
<dbReference type="Pfam" id="PF00239">
    <property type="entry name" value="Resolvase"/>
    <property type="match status" value="1"/>
</dbReference>
<dbReference type="GO" id="GO:0016787">
    <property type="term" value="F:hydrolase activity"/>
    <property type="evidence" value="ECO:0007669"/>
    <property type="project" value="UniProtKB-KW"/>
</dbReference>
<gene>
    <name evidence="5" type="ORF">UR54_C0008G0004</name>
</gene>
<dbReference type="Pfam" id="PF13408">
    <property type="entry name" value="Zn_ribbon_recom"/>
    <property type="match status" value="1"/>
</dbReference>
<dbReference type="InterPro" id="IPR036162">
    <property type="entry name" value="Resolvase-like_N_sf"/>
</dbReference>
<evidence type="ECO:0000313" key="5">
    <source>
        <dbReference type="EMBL" id="KKP60763.1"/>
    </source>
</evidence>
<protein>
    <submittedName>
        <fullName evidence="5">NUDIX hydrolase</fullName>
    </submittedName>
</protein>
<keyword evidence="5" id="KW-0378">Hydrolase</keyword>
<dbReference type="InterPro" id="IPR025827">
    <property type="entry name" value="Zn_ribbon_recom_dom"/>
</dbReference>
<dbReference type="InterPro" id="IPR006119">
    <property type="entry name" value="Resolv_N"/>
</dbReference>
<comment type="caution">
    <text evidence="5">The sequence shown here is derived from an EMBL/GenBank/DDBJ whole genome shotgun (WGS) entry which is preliminary data.</text>
</comment>
<dbReference type="PANTHER" id="PTHR30461:SF2">
    <property type="entry name" value="SERINE RECOMBINASE PINE-RELATED"/>
    <property type="match status" value="1"/>
</dbReference>
<dbReference type="InterPro" id="IPR050639">
    <property type="entry name" value="SSR_resolvase"/>
</dbReference>
<dbReference type="Gene3D" id="3.90.1750.20">
    <property type="entry name" value="Putative Large Serine Recombinase, Chain B, Domain 2"/>
    <property type="match status" value="1"/>
</dbReference>
<dbReference type="SMART" id="SM00857">
    <property type="entry name" value="Resolvase"/>
    <property type="match status" value="1"/>
</dbReference>